<keyword evidence="10" id="KW-0418">Kinase</keyword>
<dbReference type="PANTHER" id="PTHR27000:SF785">
    <property type="entry name" value="PROTEIN KINASE DOMAIN-CONTAINING PROTEIN"/>
    <property type="match status" value="1"/>
</dbReference>
<dbReference type="Pfam" id="PF00560">
    <property type="entry name" value="LRR_1"/>
    <property type="match status" value="4"/>
</dbReference>
<dbReference type="PROSITE" id="PS51257">
    <property type="entry name" value="PROKAR_LIPOPROTEIN"/>
    <property type="match status" value="1"/>
</dbReference>
<sequence length="795" mass="87419">MRNRLSGPIPYNIFNSSSIERISLANNTLSGCIPVATSSMTNLQVLSLAYNQLIGTIPAGLGNLHPGLLLLSLGANNLTGSIPPSFANLTQLTELELSYNELQGSVPAELGRLNNLQVLHADQNSLTGALPESIFNVSSLLVLSLASNMLTGSIPESMRSGGPWLPILQEFHLNDNQLGGPILRQLSRCKNLTKIVLDDNRFDGNIPAELGDNLLKLTVLSFNNNNLSGPIPTTLGNLTALTILDFGSNSLRGAIPCDLGRLESLQYLYMDENYGLTGEIPSAIFNITSLQILDLTFNNLSGRLPIDVGHQLPNLWSLNLGRNMLDGEIPTSITNCSMLTAVDLSYNSFHGPVPATFDNLQVLYLLNLAENQLNGGLEFLSPLANCKKLAILSFGNNEFQGSLPAAIGNLSRNLQQLYASDLQLSGNIPATIGNLTSLIKLDLTVNELRGKIPSSIGLLENLQQLFLRDNKLEGSVLEELFMLRNLGSIPNSLTRLRYLNNLNLSYNRLVGEIPQGGAFNNLTSNSFMETWLCAERKDSKFRRKRVKEVRAVDQLDVNNHRRISYRDLLRATDNFNEANLVGSGSFGSVYKGRLDDGLPVAVKVLNLQLQKASASFTMECQALSTIRHRNLVKIISTCSNLEFKAIILQYMPNGSLEKWLYSHNYCLNFTQRIEIMMDVALALEYLHHHCPTPVVHCDLKPSNILMDENMIAHLSDFGIAKLLSEGDSCTVLTSAPGTIGYIAPEYGQVSKVSTSGDVYSYAFLLEAFSRRNQLMRCSAENRTYDDGFVNLFLLQ</sequence>
<dbReference type="PROSITE" id="PS00108">
    <property type="entry name" value="PROTEIN_KINASE_ST"/>
    <property type="match status" value="1"/>
</dbReference>
<keyword evidence="5" id="KW-0808">Transferase</keyword>
<dbReference type="Pfam" id="PF13855">
    <property type="entry name" value="LRR_8"/>
    <property type="match status" value="1"/>
</dbReference>
<dbReference type="Gene3D" id="3.30.200.20">
    <property type="entry name" value="Phosphorylase Kinase, domain 1"/>
    <property type="match status" value="1"/>
</dbReference>
<dbReference type="Gene3D" id="3.80.10.10">
    <property type="entry name" value="Ribonuclease Inhibitor"/>
    <property type="match status" value="4"/>
</dbReference>
<dbReference type="FunFam" id="3.80.10.10:FF:000041">
    <property type="entry name" value="LRR receptor-like serine/threonine-protein kinase ERECTA"/>
    <property type="match status" value="1"/>
</dbReference>
<dbReference type="PANTHER" id="PTHR27000">
    <property type="entry name" value="LEUCINE-RICH REPEAT RECEPTOR-LIKE PROTEIN KINASE FAMILY PROTEIN-RELATED"/>
    <property type="match status" value="1"/>
</dbReference>
<dbReference type="InterPro" id="IPR008271">
    <property type="entry name" value="Ser/Thr_kinase_AS"/>
</dbReference>
<evidence type="ECO:0000256" key="10">
    <source>
        <dbReference type="ARBA" id="ARBA00022777"/>
    </source>
</evidence>
<evidence type="ECO:0000256" key="4">
    <source>
        <dbReference type="ARBA" id="ARBA00022614"/>
    </source>
</evidence>
<dbReference type="SMART" id="SM00369">
    <property type="entry name" value="LRR_TYP"/>
    <property type="match status" value="9"/>
</dbReference>
<keyword evidence="15" id="KW-0325">Glycoprotein</keyword>
<dbReference type="PROSITE" id="PS50011">
    <property type="entry name" value="PROTEIN_KINASE_DOM"/>
    <property type="match status" value="1"/>
</dbReference>
<evidence type="ECO:0000256" key="7">
    <source>
        <dbReference type="ARBA" id="ARBA00022729"/>
    </source>
</evidence>
<gene>
    <name evidence="18" type="ORF">CB5_LOCUS20990</name>
</gene>
<dbReference type="InterPro" id="IPR017441">
    <property type="entry name" value="Protein_kinase_ATP_BS"/>
</dbReference>
<dbReference type="FunFam" id="3.80.10.10:FF:000095">
    <property type="entry name" value="LRR receptor-like serine/threonine-protein kinase GSO1"/>
    <property type="match status" value="1"/>
</dbReference>
<evidence type="ECO:0000256" key="3">
    <source>
        <dbReference type="ARBA" id="ARBA00022553"/>
    </source>
</evidence>
<evidence type="ECO:0000256" key="6">
    <source>
        <dbReference type="ARBA" id="ARBA00022692"/>
    </source>
</evidence>
<dbReference type="Pfam" id="PF00069">
    <property type="entry name" value="Pkinase"/>
    <property type="match status" value="1"/>
</dbReference>
<dbReference type="FunFam" id="3.80.10.10:FF:000383">
    <property type="entry name" value="Leucine-rich repeat receptor protein kinase EMS1"/>
    <property type="match status" value="1"/>
</dbReference>
<feature type="domain" description="Protein kinase" evidence="17">
    <location>
        <begin position="575"/>
        <end position="795"/>
    </location>
</feature>
<keyword evidence="11 16" id="KW-0067">ATP-binding</keyword>
<dbReference type="SUPFAM" id="SSF56112">
    <property type="entry name" value="Protein kinase-like (PK-like)"/>
    <property type="match status" value="1"/>
</dbReference>
<dbReference type="EMBL" id="LR862132">
    <property type="protein sequence ID" value="CAD1837779.1"/>
    <property type="molecule type" value="Genomic_DNA"/>
</dbReference>
<keyword evidence="3" id="KW-0597">Phosphoprotein</keyword>
<dbReference type="FunFam" id="3.30.200.20:FF:000661">
    <property type="entry name" value="Serine-threonine protein kinase plant-type"/>
    <property type="match status" value="1"/>
</dbReference>
<dbReference type="InterPro" id="IPR011009">
    <property type="entry name" value="Kinase-like_dom_sf"/>
</dbReference>
<keyword evidence="9 16" id="KW-0547">Nucleotide-binding</keyword>
<keyword evidence="12" id="KW-1133">Transmembrane helix</keyword>
<name>A0A6V7Q3M7_ANACO</name>
<evidence type="ECO:0000313" key="18">
    <source>
        <dbReference type="EMBL" id="CAD1837779.1"/>
    </source>
</evidence>
<keyword evidence="6" id="KW-0812">Transmembrane</keyword>
<dbReference type="PROSITE" id="PS00107">
    <property type="entry name" value="PROTEIN_KINASE_ATP"/>
    <property type="match status" value="1"/>
</dbReference>
<proteinExistence type="predicted"/>
<dbReference type="InterPro" id="IPR032675">
    <property type="entry name" value="LRR_dom_sf"/>
</dbReference>
<dbReference type="SUPFAM" id="SSF52058">
    <property type="entry name" value="L domain-like"/>
    <property type="match status" value="2"/>
</dbReference>
<dbReference type="AlphaFoldDB" id="A0A6V7Q3M7"/>
<evidence type="ECO:0000256" key="8">
    <source>
        <dbReference type="ARBA" id="ARBA00022737"/>
    </source>
</evidence>
<evidence type="ECO:0000256" key="15">
    <source>
        <dbReference type="ARBA" id="ARBA00023180"/>
    </source>
</evidence>
<reference evidence="18" key="1">
    <citation type="submission" date="2020-07" db="EMBL/GenBank/DDBJ databases">
        <authorList>
            <person name="Lin J."/>
        </authorList>
    </citation>
    <scope>NUCLEOTIDE SEQUENCE</scope>
</reference>
<keyword evidence="14" id="KW-0675">Receptor</keyword>
<dbReference type="InterPro" id="IPR001611">
    <property type="entry name" value="Leu-rich_rpt"/>
</dbReference>
<evidence type="ECO:0000256" key="2">
    <source>
        <dbReference type="ARBA" id="ARBA00022475"/>
    </source>
</evidence>
<keyword evidence="7" id="KW-0732">Signal</keyword>
<evidence type="ECO:0000256" key="5">
    <source>
        <dbReference type="ARBA" id="ARBA00022679"/>
    </source>
</evidence>
<dbReference type="GO" id="GO:0005524">
    <property type="term" value="F:ATP binding"/>
    <property type="evidence" value="ECO:0007669"/>
    <property type="project" value="UniProtKB-UniRule"/>
</dbReference>
<protein>
    <recommendedName>
        <fullName evidence="17">Protein kinase domain-containing protein</fullName>
    </recommendedName>
</protein>
<dbReference type="InterPro" id="IPR000719">
    <property type="entry name" value="Prot_kinase_dom"/>
</dbReference>
<dbReference type="SMART" id="SM00220">
    <property type="entry name" value="S_TKc"/>
    <property type="match status" value="1"/>
</dbReference>
<dbReference type="Gene3D" id="1.10.510.10">
    <property type="entry name" value="Transferase(Phosphotransferase) domain 1"/>
    <property type="match status" value="1"/>
</dbReference>
<evidence type="ECO:0000256" key="14">
    <source>
        <dbReference type="ARBA" id="ARBA00023170"/>
    </source>
</evidence>
<keyword evidence="8" id="KW-0677">Repeat</keyword>
<keyword evidence="13" id="KW-0472">Membrane</keyword>
<evidence type="ECO:0000256" key="1">
    <source>
        <dbReference type="ARBA" id="ARBA00004162"/>
    </source>
</evidence>
<dbReference type="GO" id="GO:0004672">
    <property type="term" value="F:protein kinase activity"/>
    <property type="evidence" value="ECO:0007669"/>
    <property type="project" value="InterPro"/>
</dbReference>
<keyword evidence="2" id="KW-1003">Cell membrane</keyword>
<accession>A0A6V7Q3M7</accession>
<dbReference type="GO" id="GO:0005886">
    <property type="term" value="C:plasma membrane"/>
    <property type="evidence" value="ECO:0007669"/>
    <property type="project" value="UniProtKB-SubCell"/>
</dbReference>
<evidence type="ECO:0000259" key="17">
    <source>
        <dbReference type="PROSITE" id="PS50011"/>
    </source>
</evidence>
<keyword evidence="4" id="KW-0433">Leucine-rich repeat</keyword>
<comment type="subcellular location">
    <subcellularLocation>
        <location evidence="1">Cell membrane</location>
        <topology evidence="1">Single-pass membrane protein</topology>
    </subcellularLocation>
</comment>
<evidence type="ECO:0000256" key="9">
    <source>
        <dbReference type="ARBA" id="ARBA00022741"/>
    </source>
</evidence>
<evidence type="ECO:0000256" key="13">
    <source>
        <dbReference type="ARBA" id="ARBA00023136"/>
    </source>
</evidence>
<evidence type="ECO:0000256" key="12">
    <source>
        <dbReference type="ARBA" id="ARBA00022989"/>
    </source>
</evidence>
<organism evidence="18">
    <name type="scientific">Ananas comosus var. bracteatus</name>
    <name type="common">red pineapple</name>
    <dbReference type="NCBI Taxonomy" id="296719"/>
    <lineage>
        <taxon>Eukaryota</taxon>
        <taxon>Viridiplantae</taxon>
        <taxon>Streptophyta</taxon>
        <taxon>Embryophyta</taxon>
        <taxon>Tracheophyta</taxon>
        <taxon>Spermatophyta</taxon>
        <taxon>Magnoliopsida</taxon>
        <taxon>Liliopsida</taxon>
        <taxon>Poales</taxon>
        <taxon>Bromeliaceae</taxon>
        <taxon>Bromelioideae</taxon>
        <taxon>Ananas</taxon>
    </lineage>
</organism>
<evidence type="ECO:0000256" key="16">
    <source>
        <dbReference type="PROSITE-ProRule" id="PRU10141"/>
    </source>
</evidence>
<feature type="binding site" evidence="16">
    <location>
        <position position="603"/>
    </location>
    <ligand>
        <name>ATP</name>
        <dbReference type="ChEBI" id="CHEBI:30616"/>
    </ligand>
</feature>
<evidence type="ECO:0000256" key="11">
    <source>
        <dbReference type="ARBA" id="ARBA00022840"/>
    </source>
</evidence>
<dbReference type="InterPro" id="IPR003591">
    <property type="entry name" value="Leu-rich_rpt_typical-subtyp"/>
</dbReference>